<sequence length="346" mass="35989">MPAAHPISPEALLARVETIFTKAGVRPESARAVAAVIAAGERDNCKSHGIYRVEGCLRVIAAGKVAPDAVPRIHDAGTSVIEVDAGGGFSNPAFDAARPLLAERARAQGIAALVIRDCLHFSALWHDVEALAQDGLASLSMCPSYASVAPAGGSAPLLGTNPFAFGWPRQGAQPYVFDFATSVVARGEIELHRRAGKPIPEGWAVDSAGRPTTDPEAALSGAMLPFGGHKGSAISTMVELLSGAMLGEFMSKEAVEFMGGTTSLLPRHGALVIALDPQRFAARSGRDPIAEGERLLTAIGAQGARLPSERRFAARAKALADGITLSEAELAQLDRFETMGLAALEG</sequence>
<dbReference type="Gene3D" id="3.30.1370.60">
    <property type="entry name" value="Hypothetical oxidoreductase yiak, domain 2"/>
    <property type="match status" value="1"/>
</dbReference>
<comment type="similarity">
    <text evidence="1">Belongs to the LDH2/MDH2 oxidoreductase family.</text>
</comment>
<accession>A0A1W6CZB3</accession>
<organism evidence="3 4">
    <name type="scientific">Paracoccus contaminans</name>
    <dbReference type="NCBI Taxonomy" id="1945662"/>
    <lineage>
        <taxon>Bacteria</taxon>
        <taxon>Pseudomonadati</taxon>
        <taxon>Pseudomonadota</taxon>
        <taxon>Alphaproteobacteria</taxon>
        <taxon>Rhodobacterales</taxon>
        <taxon>Paracoccaceae</taxon>
        <taxon>Paracoccus</taxon>
    </lineage>
</organism>
<keyword evidence="4" id="KW-1185">Reference proteome</keyword>
<evidence type="ECO:0000256" key="2">
    <source>
        <dbReference type="ARBA" id="ARBA00023002"/>
    </source>
</evidence>
<dbReference type="PANTHER" id="PTHR11091:SF0">
    <property type="entry name" value="MALATE DEHYDROGENASE"/>
    <property type="match status" value="1"/>
</dbReference>
<dbReference type="InterPro" id="IPR036111">
    <property type="entry name" value="Mal/L-sulfo/L-lacto_DH-like_sf"/>
</dbReference>
<reference evidence="3 4" key="1">
    <citation type="submission" date="2017-03" db="EMBL/GenBank/DDBJ databases">
        <title>Genome sequence of Paracoccus contaminans isolated from a water microcosm.</title>
        <authorList>
            <person name="Aurass P."/>
            <person name="Karste S."/>
            <person name="Trost E."/>
            <person name="Glaeser S.P."/>
            <person name="Kaempfer P."/>
            <person name="Flieger A."/>
        </authorList>
    </citation>
    <scope>NUCLEOTIDE SEQUENCE [LARGE SCALE GENOMIC DNA]</scope>
    <source>
        <strain evidence="4">RKI 16-01929T\LMG 29738T\CCM 8701T\CIP 111112T</strain>
    </source>
</reference>
<dbReference type="InterPro" id="IPR043143">
    <property type="entry name" value="Mal/L-sulf/L-lact_DH-like_NADP"/>
</dbReference>
<dbReference type="InterPro" id="IPR043144">
    <property type="entry name" value="Mal/L-sulf/L-lact_DH-like_ah"/>
</dbReference>
<dbReference type="Proteomes" id="UP000193017">
    <property type="component" value="Chromosome"/>
</dbReference>
<dbReference type="Gene3D" id="1.10.1530.10">
    <property type="match status" value="1"/>
</dbReference>
<gene>
    <name evidence="3" type="ORF">B0A89_11830</name>
</gene>
<dbReference type="PANTHER" id="PTHR11091">
    <property type="entry name" value="OXIDOREDUCTASE-RELATED"/>
    <property type="match status" value="1"/>
</dbReference>
<protein>
    <submittedName>
        <fullName evidence="3">Oxidoreductase</fullName>
    </submittedName>
</protein>
<dbReference type="InterPro" id="IPR003767">
    <property type="entry name" value="Malate/L-lactate_DH-like"/>
</dbReference>
<dbReference type="OrthoDB" id="9811519at2"/>
<dbReference type="SUPFAM" id="SSF89733">
    <property type="entry name" value="L-sulfolactate dehydrogenase-like"/>
    <property type="match status" value="1"/>
</dbReference>
<name>A0A1W6CZB3_9RHOB</name>
<dbReference type="Pfam" id="PF02615">
    <property type="entry name" value="Ldh_2"/>
    <property type="match status" value="1"/>
</dbReference>
<dbReference type="AlphaFoldDB" id="A0A1W6CZB3"/>
<evidence type="ECO:0000313" key="3">
    <source>
        <dbReference type="EMBL" id="ARJ70211.1"/>
    </source>
</evidence>
<keyword evidence="2" id="KW-0560">Oxidoreductase</keyword>
<evidence type="ECO:0000313" key="4">
    <source>
        <dbReference type="Proteomes" id="UP000193017"/>
    </source>
</evidence>
<proteinExistence type="inferred from homology"/>
<dbReference type="RefSeq" id="WP_085378326.1">
    <property type="nucleotide sequence ID" value="NZ_CP020612.1"/>
</dbReference>
<dbReference type="STRING" id="1945662.B0A89_11830"/>
<dbReference type="EMBL" id="CP020612">
    <property type="protein sequence ID" value="ARJ70211.1"/>
    <property type="molecule type" value="Genomic_DNA"/>
</dbReference>
<dbReference type="GO" id="GO:0016491">
    <property type="term" value="F:oxidoreductase activity"/>
    <property type="evidence" value="ECO:0007669"/>
    <property type="project" value="UniProtKB-KW"/>
</dbReference>
<evidence type="ECO:0000256" key="1">
    <source>
        <dbReference type="ARBA" id="ARBA00006056"/>
    </source>
</evidence>
<dbReference type="KEGG" id="pcon:B0A89_11830"/>